<evidence type="ECO:0000256" key="10">
    <source>
        <dbReference type="RuleBase" id="RU362125"/>
    </source>
</evidence>
<reference evidence="14 15" key="1">
    <citation type="submission" date="2017-03" db="EMBL/GenBank/DDBJ databases">
        <authorList>
            <person name="Afonso C.L."/>
            <person name="Miller P.J."/>
            <person name="Scott M.A."/>
            <person name="Spackman E."/>
            <person name="Goraichik I."/>
            <person name="Dimitrov K.M."/>
            <person name="Suarez D.L."/>
            <person name="Swayne D.E."/>
        </authorList>
    </citation>
    <scope>NUCLEOTIDE SEQUENCE [LARGE SCALE GENOMIC DNA]</scope>
    <source>
        <strain evidence="14 15">CECT 7691</strain>
    </source>
</reference>
<gene>
    <name evidence="14" type="primary">mmgC_3</name>
    <name evidence="14" type="ORF">OCH7691_00974</name>
</gene>
<feature type="domain" description="Acyl-CoA dehydrogenase/oxidase N-terminal" evidence="13">
    <location>
        <begin position="9"/>
        <end position="119"/>
    </location>
</feature>
<dbReference type="SUPFAM" id="SSF47203">
    <property type="entry name" value="Acyl-CoA dehydrogenase C-terminal domain-like"/>
    <property type="match status" value="1"/>
</dbReference>
<dbReference type="GO" id="GO:0005737">
    <property type="term" value="C:cytoplasm"/>
    <property type="evidence" value="ECO:0007669"/>
    <property type="project" value="TreeGrafter"/>
</dbReference>
<evidence type="ECO:0000313" key="15">
    <source>
        <dbReference type="Proteomes" id="UP000193200"/>
    </source>
</evidence>
<dbReference type="OrthoDB" id="9775090at2"/>
<feature type="domain" description="Acyl-CoA oxidase/dehydrogenase middle" evidence="12">
    <location>
        <begin position="123"/>
        <end position="218"/>
    </location>
</feature>
<evidence type="ECO:0000256" key="9">
    <source>
        <dbReference type="ARBA" id="ARBA00042660"/>
    </source>
</evidence>
<evidence type="ECO:0000259" key="13">
    <source>
        <dbReference type="Pfam" id="PF02771"/>
    </source>
</evidence>
<comment type="cofactor">
    <cofactor evidence="1 10">
        <name>FAD</name>
        <dbReference type="ChEBI" id="CHEBI:57692"/>
    </cofactor>
</comment>
<dbReference type="InterPro" id="IPR006091">
    <property type="entry name" value="Acyl-CoA_Oxase/DH_mid-dom"/>
</dbReference>
<dbReference type="InParanoid" id="A0A1Y5RZ90"/>
<proteinExistence type="inferred from homology"/>
<keyword evidence="4 10" id="KW-0285">Flavoprotein</keyword>
<dbReference type="FunFam" id="1.20.140.10:FF:000001">
    <property type="entry name" value="Acyl-CoA dehydrogenase"/>
    <property type="match status" value="1"/>
</dbReference>
<dbReference type="GO" id="GO:0033539">
    <property type="term" value="P:fatty acid beta-oxidation using acyl-CoA dehydrogenase"/>
    <property type="evidence" value="ECO:0007669"/>
    <property type="project" value="TreeGrafter"/>
</dbReference>
<organism evidence="14 15">
    <name type="scientific">Oceanibacterium hippocampi</name>
    <dbReference type="NCBI Taxonomy" id="745714"/>
    <lineage>
        <taxon>Bacteria</taxon>
        <taxon>Pseudomonadati</taxon>
        <taxon>Pseudomonadota</taxon>
        <taxon>Alphaproteobacteria</taxon>
        <taxon>Sneathiellales</taxon>
        <taxon>Sneathiellaceae</taxon>
        <taxon>Oceanibacterium</taxon>
    </lineage>
</organism>
<dbReference type="PANTHER" id="PTHR48083:SF20">
    <property type="entry name" value="LONG-CHAIN SPECIFIC ACYL-COA DEHYDROGENASE, MITOCHONDRIAL"/>
    <property type="match status" value="1"/>
</dbReference>
<feature type="domain" description="Acyl-CoA dehydrogenase/oxidase C-terminal" evidence="11">
    <location>
        <begin position="230"/>
        <end position="378"/>
    </location>
</feature>
<dbReference type="GO" id="GO:0003995">
    <property type="term" value="F:acyl-CoA dehydrogenase activity"/>
    <property type="evidence" value="ECO:0007669"/>
    <property type="project" value="InterPro"/>
</dbReference>
<dbReference type="EMBL" id="FWFR01000001">
    <property type="protein sequence ID" value="SLN29027.1"/>
    <property type="molecule type" value="Genomic_DNA"/>
</dbReference>
<dbReference type="Pfam" id="PF02771">
    <property type="entry name" value="Acyl-CoA_dh_N"/>
    <property type="match status" value="1"/>
</dbReference>
<keyword evidence="6 10" id="KW-0560">Oxidoreductase</keyword>
<evidence type="ECO:0000259" key="11">
    <source>
        <dbReference type="Pfam" id="PF00441"/>
    </source>
</evidence>
<dbReference type="Pfam" id="PF02770">
    <property type="entry name" value="Acyl-CoA_dh_M"/>
    <property type="match status" value="1"/>
</dbReference>
<evidence type="ECO:0000256" key="7">
    <source>
        <dbReference type="ARBA" id="ARBA00037085"/>
    </source>
</evidence>
<dbReference type="GO" id="GO:0050660">
    <property type="term" value="F:flavin adenine dinucleotide binding"/>
    <property type="evidence" value="ECO:0007669"/>
    <property type="project" value="InterPro"/>
</dbReference>
<evidence type="ECO:0000313" key="14">
    <source>
        <dbReference type="EMBL" id="SLN29027.1"/>
    </source>
</evidence>
<dbReference type="Gene3D" id="1.20.140.10">
    <property type="entry name" value="Butyryl-CoA Dehydrogenase, subunit A, domain 3"/>
    <property type="match status" value="1"/>
</dbReference>
<dbReference type="InterPro" id="IPR037069">
    <property type="entry name" value="AcylCoA_DH/ox_N_sf"/>
</dbReference>
<dbReference type="PROSITE" id="PS00073">
    <property type="entry name" value="ACYL_COA_DH_2"/>
    <property type="match status" value="1"/>
</dbReference>
<dbReference type="PANTHER" id="PTHR48083">
    <property type="entry name" value="MEDIUM-CHAIN SPECIFIC ACYL-COA DEHYDROGENASE, MITOCHONDRIAL-RELATED"/>
    <property type="match status" value="1"/>
</dbReference>
<evidence type="ECO:0000256" key="4">
    <source>
        <dbReference type="ARBA" id="ARBA00022630"/>
    </source>
</evidence>
<keyword evidence="15" id="KW-1185">Reference proteome</keyword>
<evidence type="ECO:0000256" key="8">
    <source>
        <dbReference type="ARBA" id="ARBA00040394"/>
    </source>
</evidence>
<dbReference type="InterPro" id="IPR009075">
    <property type="entry name" value="AcylCo_DH/oxidase_C"/>
</dbReference>
<dbReference type="InterPro" id="IPR046373">
    <property type="entry name" value="Acyl-CoA_Oxase/DH_mid-dom_sf"/>
</dbReference>
<dbReference type="InterPro" id="IPR006089">
    <property type="entry name" value="Acyl-CoA_DH_CS"/>
</dbReference>
<evidence type="ECO:0000256" key="1">
    <source>
        <dbReference type="ARBA" id="ARBA00001974"/>
    </source>
</evidence>
<evidence type="ECO:0000256" key="2">
    <source>
        <dbReference type="ARBA" id="ARBA00005102"/>
    </source>
</evidence>
<keyword evidence="5 10" id="KW-0274">FAD</keyword>
<sequence>MIERTIFAEEHNLFRESVHRFMEEEIAPHRERWEEQGQIDREAWLKAGEQGFLCPTMPEQYGGADADKLYSVILMEEQALTGASGPGFGLHSEIVAPYILHYGSDEQKETWLPRMAKGEVIGAIAMTEPGTGSDLQSVKTTAVKDGNELVINGAKTFITNGYMSDLVIVVAKTDPKAGAKGVSLILVEADRDGFTKGRKLKKLGLKAQDTSELFFDNVRVPMTNMLGGEGQGFYYLMQELPWERLQIAITAIATCERIVEQTIAYTKERKAFGREIASFQNTRFKLAECKTETQVARVFVDRCIDLLLQKKLDVETAAMAKYWCSDLQCKVIDECLQLHGGYGFMWEYPVARAYADARVQRIYGGTNEIMKELIGRGL</sequence>
<dbReference type="Gene3D" id="1.10.540.10">
    <property type="entry name" value="Acyl-CoA dehydrogenase/oxidase, N-terminal domain"/>
    <property type="match status" value="1"/>
</dbReference>
<dbReference type="FunFam" id="1.10.540.10:FF:000009">
    <property type="entry name" value="Probable acyl-CoA dehydrogenase"/>
    <property type="match status" value="1"/>
</dbReference>
<evidence type="ECO:0000259" key="12">
    <source>
        <dbReference type="Pfam" id="PF02770"/>
    </source>
</evidence>
<dbReference type="FunCoup" id="A0A1Y5RZ90">
    <property type="interactions" value="459"/>
</dbReference>
<dbReference type="RefSeq" id="WP_085882247.1">
    <property type="nucleotide sequence ID" value="NZ_FWFR01000001.1"/>
</dbReference>
<comment type="pathway">
    <text evidence="2">Siderophore biosynthesis; mycobactin biosynthesis.</text>
</comment>
<name>A0A1Y5RZ90_9PROT</name>
<protein>
    <recommendedName>
        <fullName evidence="8">Acyl-[acyl-carrier-protein] dehydrogenase MbtN</fullName>
    </recommendedName>
    <alternativeName>
        <fullName evidence="9">Mycobactin synthase protein N</fullName>
    </alternativeName>
</protein>
<dbReference type="AlphaFoldDB" id="A0A1Y5RZ90"/>
<comment type="similarity">
    <text evidence="3 10">Belongs to the acyl-CoA dehydrogenase family.</text>
</comment>
<comment type="function">
    <text evidence="7">Catalyzes the dehydrogenation at the alpha-beta position of ACP-bound acyl chains. This results in the introduction of a double bond in the lipidic chain, which is further transferred to the epsilon-amino group of lysine residue in the mycobactin core by MbtK.</text>
</comment>
<dbReference type="InterPro" id="IPR036250">
    <property type="entry name" value="AcylCo_DH-like_C"/>
</dbReference>
<dbReference type="Gene3D" id="2.40.110.10">
    <property type="entry name" value="Butyryl-CoA Dehydrogenase, subunit A, domain 2"/>
    <property type="match status" value="1"/>
</dbReference>
<dbReference type="Proteomes" id="UP000193200">
    <property type="component" value="Unassembled WGS sequence"/>
</dbReference>
<dbReference type="Pfam" id="PF00441">
    <property type="entry name" value="Acyl-CoA_dh_1"/>
    <property type="match status" value="1"/>
</dbReference>
<evidence type="ECO:0000256" key="6">
    <source>
        <dbReference type="ARBA" id="ARBA00023002"/>
    </source>
</evidence>
<dbReference type="InterPro" id="IPR009100">
    <property type="entry name" value="AcylCoA_DH/oxidase_NM_dom_sf"/>
</dbReference>
<dbReference type="FunFam" id="2.40.110.10:FF:000002">
    <property type="entry name" value="Acyl-CoA dehydrogenase fadE12"/>
    <property type="match status" value="1"/>
</dbReference>
<evidence type="ECO:0000256" key="3">
    <source>
        <dbReference type="ARBA" id="ARBA00009347"/>
    </source>
</evidence>
<dbReference type="SUPFAM" id="SSF56645">
    <property type="entry name" value="Acyl-CoA dehydrogenase NM domain-like"/>
    <property type="match status" value="1"/>
</dbReference>
<evidence type="ECO:0000256" key="5">
    <source>
        <dbReference type="ARBA" id="ARBA00022827"/>
    </source>
</evidence>
<accession>A0A1Y5RZ90</accession>
<dbReference type="InterPro" id="IPR050741">
    <property type="entry name" value="Acyl-CoA_dehydrogenase"/>
</dbReference>
<dbReference type="InterPro" id="IPR013786">
    <property type="entry name" value="AcylCoA_DH/ox_N"/>
</dbReference>